<dbReference type="PATRIC" id="fig|1430899.3.peg.1064"/>
<dbReference type="InterPro" id="IPR021524">
    <property type="entry name" value="DUF3188"/>
</dbReference>
<evidence type="ECO:0000313" key="3">
    <source>
        <dbReference type="Proteomes" id="UP000052258"/>
    </source>
</evidence>
<name>A0A0J8GBX9_9LIST</name>
<evidence type="ECO:0008006" key="4">
    <source>
        <dbReference type="Google" id="ProtNLM"/>
    </source>
</evidence>
<keyword evidence="1" id="KW-1133">Transmembrane helix</keyword>
<keyword evidence="1" id="KW-0472">Membrane</keyword>
<comment type="caution">
    <text evidence="2">The sequence shown here is derived from an EMBL/GenBank/DDBJ whole genome shotgun (WGS) entry which is preliminary data.</text>
</comment>
<dbReference type="Pfam" id="PF11384">
    <property type="entry name" value="DUF3188"/>
    <property type="match status" value="1"/>
</dbReference>
<keyword evidence="3" id="KW-1185">Reference proteome</keyword>
<evidence type="ECO:0000256" key="1">
    <source>
        <dbReference type="SAM" id="Phobius"/>
    </source>
</evidence>
<dbReference type="RefSeq" id="WP_007472960.1">
    <property type="nucleotide sequence ID" value="NZ_KQ130613.1"/>
</dbReference>
<dbReference type="EMBL" id="AZHO01000011">
    <property type="protein sequence ID" value="KMT60105.1"/>
    <property type="molecule type" value="Genomic_DNA"/>
</dbReference>
<dbReference type="AlphaFoldDB" id="A0A0J8GBX9"/>
<protein>
    <recommendedName>
        <fullName evidence="4">DUF3188 domain-containing protein</fullName>
    </recommendedName>
</protein>
<reference evidence="2 3" key="1">
    <citation type="journal article" date="2015" name="Genome Biol. Evol.">
        <title>Comparative Genomics of Listeria Sensu Lato: Genus-Wide Differences in Evolutionary Dynamics and the Progressive Gain of Complex, Potentially Pathogenicity-Related Traits through Lateral Gene Transfer.</title>
        <authorList>
            <person name="Chiara M."/>
            <person name="Caruso M."/>
            <person name="D'Erchia A.M."/>
            <person name="Manzari C."/>
            <person name="Fraccalvieri R."/>
            <person name="Goffredo E."/>
            <person name="Latorre L."/>
            <person name="Miccolupo A."/>
            <person name="Padalino I."/>
            <person name="Santagada G."/>
            <person name="Chiocco D."/>
            <person name="Pesole G."/>
            <person name="Horner D.S."/>
            <person name="Parisi A."/>
        </authorList>
    </citation>
    <scope>NUCLEOTIDE SEQUENCE [LARGE SCALE GENOMIC DNA]</scope>
    <source>
        <strain evidence="2 3">1991</strain>
    </source>
</reference>
<keyword evidence="1" id="KW-0812">Transmembrane</keyword>
<sequence>MKIANGLFIMSIGLLIIMMSPSYGKNGAANMPFMITGIVIVVIGAVLVFIKVKKGKNKDGQGGDKK</sequence>
<evidence type="ECO:0000313" key="2">
    <source>
        <dbReference type="EMBL" id="KMT60105.1"/>
    </source>
</evidence>
<dbReference type="Proteomes" id="UP000052258">
    <property type="component" value="Unassembled WGS sequence"/>
</dbReference>
<gene>
    <name evidence="2" type="ORF">X560_1031</name>
</gene>
<proteinExistence type="predicted"/>
<organism evidence="2 3">
    <name type="scientific">Listeria fleischmannii 1991</name>
    <dbReference type="NCBI Taxonomy" id="1430899"/>
    <lineage>
        <taxon>Bacteria</taxon>
        <taxon>Bacillati</taxon>
        <taxon>Bacillota</taxon>
        <taxon>Bacilli</taxon>
        <taxon>Bacillales</taxon>
        <taxon>Listeriaceae</taxon>
        <taxon>Listeria</taxon>
    </lineage>
</organism>
<accession>A0A0J8GBX9</accession>
<feature type="transmembrane region" description="Helical" evidence="1">
    <location>
        <begin position="34"/>
        <end position="52"/>
    </location>
</feature>